<keyword evidence="2" id="KW-0479">Metal-binding</keyword>
<dbReference type="PANTHER" id="PTHR10099">
    <property type="entry name" value="PHOSPHORIBOSYLFORMYLGLYCINAMIDINE SYNTHASE"/>
    <property type="match status" value="1"/>
</dbReference>
<dbReference type="EMBL" id="DVMM01000160">
    <property type="protein sequence ID" value="HIU30124.1"/>
    <property type="molecule type" value="Genomic_DNA"/>
</dbReference>
<dbReference type="SMART" id="SM01211">
    <property type="entry name" value="GATase_5"/>
    <property type="match status" value="1"/>
</dbReference>
<dbReference type="GO" id="GO:0046872">
    <property type="term" value="F:metal ion binding"/>
    <property type="evidence" value="ECO:0007669"/>
    <property type="project" value="UniProtKB-KW"/>
</dbReference>
<evidence type="ECO:0000313" key="9">
    <source>
        <dbReference type="EMBL" id="HIU30124.1"/>
    </source>
</evidence>
<evidence type="ECO:0000256" key="2">
    <source>
        <dbReference type="ARBA" id="ARBA00022723"/>
    </source>
</evidence>
<feature type="domain" description="Phosphoribosylformylglycinamidine synthase linker" evidence="8">
    <location>
        <begin position="183"/>
        <end position="229"/>
    </location>
</feature>
<keyword evidence="5" id="KW-0067">ATP-binding</keyword>
<dbReference type="Pfam" id="PF02769">
    <property type="entry name" value="AIRS_C"/>
    <property type="match status" value="1"/>
</dbReference>
<evidence type="ECO:0000256" key="3">
    <source>
        <dbReference type="ARBA" id="ARBA00022741"/>
    </source>
</evidence>
<dbReference type="AlphaFoldDB" id="A0A9D1I8E8"/>
<reference evidence="9" key="2">
    <citation type="journal article" date="2021" name="PeerJ">
        <title>Extensive microbial diversity within the chicken gut microbiome revealed by metagenomics and culture.</title>
        <authorList>
            <person name="Gilroy R."/>
            <person name="Ravi A."/>
            <person name="Getino M."/>
            <person name="Pursley I."/>
            <person name="Horton D.L."/>
            <person name="Alikhan N.F."/>
            <person name="Baker D."/>
            <person name="Gharbi K."/>
            <person name="Hall N."/>
            <person name="Watson M."/>
            <person name="Adriaenssens E.M."/>
            <person name="Foster-Nyarko E."/>
            <person name="Jarju S."/>
            <person name="Secka A."/>
            <person name="Antonio M."/>
            <person name="Oren A."/>
            <person name="Chaudhuri R.R."/>
            <person name="La Ragione R."/>
            <person name="Hildebrand F."/>
            <person name="Pallen M.J."/>
        </authorList>
    </citation>
    <scope>NUCLEOTIDE SEQUENCE</scope>
    <source>
        <strain evidence="9">CHK195-4489</strain>
    </source>
</reference>
<sequence>MNVRRIFVEKIKGMDVAAQAAAADFRNNLGIAGLKGVRLLNRYDVEGISDAEYEAAKTLVFSEPNVDRVYDEVFPCPPGAVLFAVEYLPGQYDQRADSAAQCIQILTQKDRPEVRAAQLYVLEGEALTENDVEKIKAYCINPVESREASAEKPETLRMQLELPERVETLNGFTALSDEEIIRMRRDMGLAMSAEDLLFCRKYFKETEHRDPTVTEIRVIDTYWSDHCRHTTFLTKLNQIRFAPGEENERVRAAFEEYLDVRREVYGTAADSRDITLMDAATIAAKYLKKKGLLADLDESEEINACSVKIKADIGGEEQDWLLMFKNETHNHPTEIEPFGGAATCLGGAIRDPLSGRSYVYQAMRVTGSADPRTPVSQTLRGKLSQRKITTGAAAGYSSYGNQIGLATGHVREIYHPGYLAKRMEIGAVIAAAPSENVVRQRPEAGDIVILLGGRTGRDGIGGATGSSKEHTVESVTTCGSEVQKGNPPTERKLQRLFRNPEASRRIKRCNDFGAGGVCVAIGELAPALDIDLDKVPKKYEGLDGTELAISESQERMAVVVAAEDAEDFIALAHDENLEAVKVAEITSNGRLRMFWNGTLIVDIARNFLDTNGVKQNADVLVDVSRRAGEQDAHVCACTSGKGMRERWLTMLGGLNTCSQKGLEERFDSTIGNGTVIMPYGGKYQLTPADGMAAKLAVEKADTQTGTIMTYGFDPYLMEENPYTGAMFSVVSSLAKLTALGGDFRHSRLTFQEYFERLGADPAKWGIPFSALLGAVQAQIAMGTPAIGGKDSMSGTFEQLHVPPTLVSFAVTTEKIRNMTSQEFKNPGAEVVLYRMPVKDGGIPDFADLKEMYAYIHALIEKGAVLSAKAVGFGGIAEAVSCMCFGNKYGFRFEYSSELEELDLFVKGYGSLLLELAPDTRAEELDARLLRLGTVTREAEIVYGDSRITVEEMLSVWRTALDGVFPEKAASPAAGKMQIPAHSEEHRAKSRVRLAKPRVFIPVFPGTNCEYDTIKAFEKEGAAVKTLIFKNLSAADIESSVAEMKRLIDEAQIIMLPGGFSAGDEPDGSGKFIAAAFRSPVIREAVELLLKKRDGLILGICNGFQALIKLGLVPYGEIRALSPEAPTLTFNTVGRHISRYVYTSVVSNRSPWLMHTVPGEIHAVPISHGEGRFYAQEAVLEELIRNGQIATQYVAPDGTASEDPEWNPNGSICAIEGITSPDGRVFGKMAHSERYGDGIGKNIPGEKNQKIFASGVAYFTN</sequence>
<dbReference type="NCBIfam" id="TIGR01857">
    <property type="entry name" value="FGAM-synthase"/>
    <property type="match status" value="1"/>
</dbReference>
<keyword evidence="3" id="KW-0547">Nucleotide-binding</keyword>
<dbReference type="CDD" id="cd02204">
    <property type="entry name" value="PurL_repeat2"/>
    <property type="match status" value="1"/>
</dbReference>
<keyword evidence="1 9" id="KW-0436">Ligase</keyword>
<dbReference type="SUPFAM" id="SSF56042">
    <property type="entry name" value="PurM C-terminal domain-like"/>
    <property type="match status" value="2"/>
</dbReference>
<evidence type="ECO:0000259" key="7">
    <source>
        <dbReference type="Pfam" id="PF02769"/>
    </source>
</evidence>
<dbReference type="CDD" id="cd02203">
    <property type="entry name" value="PurL_repeat1"/>
    <property type="match status" value="1"/>
</dbReference>
<protein>
    <submittedName>
        <fullName evidence="9">Phosphoribosylformylglycinamidine synthase</fullName>
        <ecNumber evidence="9">6.3.5.3</ecNumber>
    </submittedName>
</protein>
<proteinExistence type="predicted"/>
<dbReference type="GO" id="GO:0004642">
    <property type="term" value="F:phosphoribosylformylglycinamidine synthase activity"/>
    <property type="evidence" value="ECO:0007669"/>
    <property type="project" value="UniProtKB-EC"/>
</dbReference>
<dbReference type="PROSITE" id="PS51273">
    <property type="entry name" value="GATASE_TYPE_1"/>
    <property type="match status" value="1"/>
</dbReference>
<accession>A0A9D1I8E8</accession>
<evidence type="ECO:0000256" key="1">
    <source>
        <dbReference type="ARBA" id="ARBA00022598"/>
    </source>
</evidence>
<dbReference type="PANTHER" id="PTHR10099:SF1">
    <property type="entry name" value="PHOSPHORIBOSYLFORMYLGLYCINAMIDINE SYNTHASE"/>
    <property type="match status" value="1"/>
</dbReference>
<evidence type="ECO:0000259" key="8">
    <source>
        <dbReference type="Pfam" id="PF18072"/>
    </source>
</evidence>
<dbReference type="GO" id="GO:0006164">
    <property type="term" value="P:purine nucleotide biosynthetic process"/>
    <property type="evidence" value="ECO:0007669"/>
    <property type="project" value="UniProtKB-KW"/>
</dbReference>
<dbReference type="InterPro" id="IPR036921">
    <property type="entry name" value="PurM-like_N_sf"/>
</dbReference>
<dbReference type="InterPro" id="IPR036676">
    <property type="entry name" value="PurM-like_C_sf"/>
</dbReference>
<reference evidence="9" key="1">
    <citation type="submission" date="2020-10" db="EMBL/GenBank/DDBJ databases">
        <authorList>
            <person name="Gilroy R."/>
        </authorList>
    </citation>
    <scope>NUCLEOTIDE SEQUENCE</scope>
    <source>
        <strain evidence="9">CHK195-4489</strain>
    </source>
</reference>
<dbReference type="InterPro" id="IPR029062">
    <property type="entry name" value="Class_I_gatase-like"/>
</dbReference>
<evidence type="ECO:0000313" key="10">
    <source>
        <dbReference type="Proteomes" id="UP000824089"/>
    </source>
</evidence>
<feature type="domain" description="PurM-like C-terminal" evidence="7">
    <location>
        <begin position="443"/>
        <end position="595"/>
    </location>
</feature>
<gene>
    <name evidence="9" type="ORF">IAD50_07505</name>
</gene>
<dbReference type="InterPro" id="IPR010141">
    <property type="entry name" value="FGAM_synthase"/>
</dbReference>
<dbReference type="SUPFAM" id="SSF55326">
    <property type="entry name" value="PurM N-terminal domain-like"/>
    <property type="match status" value="2"/>
</dbReference>
<evidence type="ECO:0000256" key="6">
    <source>
        <dbReference type="ARBA" id="ARBA00022842"/>
    </source>
</evidence>
<dbReference type="Gene3D" id="3.40.50.880">
    <property type="match status" value="1"/>
</dbReference>
<dbReference type="Gene3D" id="3.90.650.10">
    <property type="entry name" value="PurM-like C-terminal domain"/>
    <property type="match status" value="2"/>
</dbReference>
<dbReference type="Gene3D" id="3.30.1330.10">
    <property type="entry name" value="PurM-like, N-terminal domain"/>
    <property type="match status" value="2"/>
</dbReference>
<name>A0A9D1I8E8_9CLOT</name>
<dbReference type="InterPro" id="IPR041609">
    <property type="entry name" value="PurL_linker"/>
</dbReference>
<dbReference type="GO" id="GO:0005737">
    <property type="term" value="C:cytoplasm"/>
    <property type="evidence" value="ECO:0007669"/>
    <property type="project" value="TreeGrafter"/>
</dbReference>
<evidence type="ECO:0000256" key="4">
    <source>
        <dbReference type="ARBA" id="ARBA00022755"/>
    </source>
</evidence>
<dbReference type="Pfam" id="PF13507">
    <property type="entry name" value="GATase_5"/>
    <property type="match status" value="1"/>
</dbReference>
<evidence type="ECO:0000256" key="5">
    <source>
        <dbReference type="ARBA" id="ARBA00022840"/>
    </source>
</evidence>
<dbReference type="Pfam" id="PF18072">
    <property type="entry name" value="FGAR-AT_linker"/>
    <property type="match status" value="1"/>
</dbReference>
<keyword evidence="4" id="KW-0658">Purine biosynthesis</keyword>
<dbReference type="SUPFAM" id="SSF52317">
    <property type="entry name" value="Class I glutamine amidotransferase-like"/>
    <property type="match status" value="1"/>
</dbReference>
<dbReference type="Proteomes" id="UP000824089">
    <property type="component" value="Unassembled WGS sequence"/>
</dbReference>
<dbReference type="EC" id="6.3.5.3" evidence="9"/>
<dbReference type="CDD" id="cd01740">
    <property type="entry name" value="GATase1_FGAR_AT"/>
    <property type="match status" value="1"/>
</dbReference>
<dbReference type="InterPro" id="IPR010918">
    <property type="entry name" value="PurM-like_C_dom"/>
</dbReference>
<dbReference type="GO" id="GO:0005524">
    <property type="term" value="F:ATP binding"/>
    <property type="evidence" value="ECO:0007669"/>
    <property type="project" value="UniProtKB-KW"/>
</dbReference>
<comment type="caution">
    <text evidence="9">The sequence shown here is derived from an EMBL/GenBank/DDBJ whole genome shotgun (WGS) entry which is preliminary data.</text>
</comment>
<organism evidence="9 10">
    <name type="scientific">Candidatus Egerieisoma faecipullorum</name>
    <dbReference type="NCBI Taxonomy" id="2840963"/>
    <lineage>
        <taxon>Bacteria</taxon>
        <taxon>Bacillati</taxon>
        <taxon>Bacillota</taxon>
        <taxon>Clostridia</taxon>
        <taxon>Eubacteriales</taxon>
        <taxon>Clostridiaceae</taxon>
        <taxon>Clostridiaceae incertae sedis</taxon>
        <taxon>Candidatus Egerieisoma</taxon>
    </lineage>
</organism>
<dbReference type="FunFam" id="3.30.1330.10:FF:000013">
    <property type="entry name" value="Phosphoribosylformylglycinamidine synthase"/>
    <property type="match status" value="1"/>
</dbReference>
<keyword evidence="6" id="KW-0460">Magnesium</keyword>